<accession>G4ZRN4</accession>
<reference evidence="2 3" key="1">
    <citation type="journal article" date="2006" name="Science">
        <title>Phytophthora genome sequences uncover evolutionary origins and mechanisms of pathogenesis.</title>
        <authorList>
            <person name="Tyler B.M."/>
            <person name="Tripathy S."/>
            <person name="Zhang X."/>
            <person name="Dehal P."/>
            <person name="Jiang R.H."/>
            <person name="Aerts A."/>
            <person name="Arredondo F.D."/>
            <person name="Baxter L."/>
            <person name="Bensasson D."/>
            <person name="Beynon J.L."/>
            <person name="Chapman J."/>
            <person name="Damasceno C.M."/>
            <person name="Dorrance A.E."/>
            <person name="Dou D."/>
            <person name="Dickerman A.W."/>
            <person name="Dubchak I.L."/>
            <person name="Garbelotto M."/>
            <person name="Gijzen M."/>
            <person name="Gordon S.G."/>
            <person name="Govers F."/>
            <person name="Grunwald N.J."/>
            <person name="Huang W."/>
            <person name="Ivors K.L."/>
            <person name="Jones R.W."/>
            <person name="Kamoun S."/>
            <person name="Krampis K."/>
            <person name="Lamour K.H."/>
            <person name="Lee M.K."/>
            <person name="McDonald W.H."/>
            <person name="Medina M."/>
            <person name="Meijer H.J."/>
            <person name="Nordberg E.K."/>
            <person name="Maclean D.J."/>
            <person name="Ospina-Giraldo M.D."/>
            <person name="Morris P.F."/>
            <person name="Phuntumart V."/>
            <person name="Putnam N.H."/>
            <person name="Rash S."/>
            <person name="Rose J.K."/>
            <person name="Sakihama Y."/>
            <person name="Salamov A.A."/>
            <person name="Savidor A."/>
            <person name="Scheuring C.F."/>
            <person name="Smith B.M."/>
            <person name="Sobral B.W."/>
            <person name="Terry A."/>
            <person name="Torto-Alalibo T.A."/>
            <person name="Win J."/>
            <person name="Xu Z."/>
            <person name="Zhang H."/>
            <person name="Grigoriev I.V."/>
            <person name="Rokhsar D.S."/>
            <person name="Boore J.L."/>
        </authorList>
    </citation>
    <scope>NUCLEOTIDE SEQUENCE [LARGE SCALE GENOMIC DNA]</scope>
    <source>
        <strain evidence="2 3">P6497</strain>
    </source>
</reference>
<dbReference type="InParanoid" id="G4ZRN4"/>
<protein>
    <submittedName>
        <fullName evidence="2">Uncharacterized protein</fullName>
    </submittedName>
</protein>
<dbReference type="EMBL" id="JH159156">
    <property type="protein sequence ID" value="EGZ13843.1"/>
    <property type="molecule type" value="Genomic_DNA"/>
</dbReference>
<sequence>MARSRARSDDDEPDVMDVGSISSGVTDVTLAATAAAVEVSASGVGFARLPEALQGNVPAATGVDRGHAAHERDVAAAHELDGESRHGAPRQDVVAAQRNLTESACS</sequence>
<proteinExistence type="predicted"/>
<dbReference type="AlphaFoldDB" id="G4ZRN4"/>
<organism evidence="2 3">
    <name type="scientific">Phytophthora sojae (strain P6497)</name>
    <name type="common">Soybean stem and root rot agent</name>
    <name type="synonym">Phytophthora megasperma f. sp. glycines</name>
    <dbReference type="NCBI Taxonomy" id="1094619"/>
    <lineage>
        <taxon>Eukaryota</taxon>
        <taxon>Sar</taxon>
        <taxon>Stramenopiles</taxon>
        <taxon>Oomycota</taxon>
        <taxon>Peronosporomycetes</taxon>
        <taxon>Peronosporales</taxon>
        <taxon>Peronosporaceae</taxon>
        <taxon>Phytophthora</taxon>
    </lineage>
</organism>
<dbReference type="RefSeq" id="XP_009531272.1">
    <property type="nucleotide sequence ID" value="XM_009532977.1"/>
</dbReference>
<evidence type="ECO:0000313" key="2">
    <source>
        <dbReference type="EMBL" id="EGZ13843.1"/>
    </source>
</evidence>
<evidence type="ECO:0000313" key="3">
    <source>
        <dbReference type="Proteomes" id="UP000002640"/>
    </source>
</evidence>
<gene>
    <name evidence="2" type="ORF">PHYSODRAFT_303234</name>
</gene>
<dbReference type="GeneID" id="20642248"/>
<keyword evidence="3" id="KW-1185">Reference proteome</keyword>
<dbReference type="KEGG" id="psoj:PHYSODRAFT_303234"/>
<feature type="region of interest" description="Disordered" evidence="1">
    <location>
        <begin position="1"/>
        <end position="20"/>
    </location>
</feature>
<dbReference type="Proteomes" id="UP000002640">
    <property type="component" value="Unassembled WGS sequence"/>
</dbReference>
<evidence type="ECO:0000256" key="1">
    <source>
        <dbReference type="SAM" id="MobiDB-lite"/>
    </source>
</evidence>
<name>G4ZRN4_PHYSP</name>